<organism evidence="1 2">
    <name type="scientific">Streptomyces microflavus</name>
    <name type="common">Streptomyces lipmanii</name>
    <dbReference type="NCBI Taxonomy" id="1919"/>
    <lineage>
        <taxon>Bacteria</taxon>
        <taxon>Bacillati</taxon>
        <taxon>Actinomycetota</taxon>
        <taxon>Actinomycetes</taxon>
        <taxon>Kitasatosporales</taxon>
        <taxon>Streptomycetaceae</taxon>
        <taxon>Streptomyces</taxon>
    </lineage>
</organism>
<dbReference type="EMBL" id="JBEJUE010000044">
    <property type="protein sequence ID" value="MER0428862.1"/>
    <property type="molecule type" value="Genomic_DNA"/>
</dbReference>
<accession>A0ABV1QCH4</accession>
<evidence type="ECO:0000313" key="2">
    <source>
        <dbReference type="Proteomes" id="UP001456562"/>
    </source>
</evidence>
<protein>
    <submittedName>
        <fullName evidence="1">Uncharacterized protein</fullName>
    </submittedName>
</protein>
<reference evidence="1 2" key="1">
    <citation type="submission" date="2024-01" db="EMBL/GenBank/DDBJ databases">
        <title>Metagenomic exploration of the rhizosphere soil microbial community and their significance in facilitating the development of wild simulated ginseng.</title>
        <authorList>
            <person name="Huang J."/>
        </authorList>
    </citation>
    <scope>NUCLEOTIDE SEQUENCE [LARGE SCALE GENOMIC DNA]</scope>
    <source>
        <strain evidence="1 2">WY141</strain>
    </source>
</reference>
<comment type="caution">
    <text evidence="1">The sequence shown here is derived from an EMBL/GenBank/DDBJ whole genome shotgun (WGS) entry which is preliminary data.</text>
</comment>
<keyword evidence="2" id="KW-1185">Reference proteome</keyword>
<evidence type="ECO:0000313" key="1">
    <source>
        <dbReference type="EMBL" id="MER0428862.1"/>
    </source>
</evidence>
<dbReference type="RefSeq" id="WP_350240910.1">
    <property type="nucleotide sequence ID" value="NZ_JBEJUE010000044.1"/>
</dbReference>
<dbReference type="Proteomes" id="UP001456562">
    <property type="component" value="Unassembled WGS sequence"/>
</dbReference>
<proteinExistence type="predicted"/>
<gene>
    <name evidence="1" type="ORF">ABR748_32340</name>
</gene>
<name>A0ABV1QCH4_STRMI</name>
<sequence length="40" mass="4264">MHDIDTAPLSEPDTGAMTPAAVAWLRQHLVRDAAALPAPR</sequence>